<keyword evidence="3 5" id="KW-0125">Carotenoid biosynthesis</keyword>
<dbReference type="PANTHER" id="PTHR43734">
    <property type="entry name" value="PHYTOENE DESATURASE"/>
    <property type="match status" value="1"/>
</dbReference>
<comment type="pathway">
    <text evidence="1 5">Carotenoid biosynthesis.</text>
</comment>
<protein>
    <submittedName>
        <fullName evidence="7">1-hydroxycarotenoid 3,4-desaturase</fullName>
    </submittedName>
</protein>
<proteinExistence type="inferred from homology"/>
<dbReference type="Pfam" id="PF01593">
    <property type="entry name" value="Amino_oxidase"/>
    <property type="match status" value="1"/>
</dbReference>
<dbReference type="EMBL" id="FODT01000003">
    <property type="protein sequence ID" value="SEO61946.1"/>
    <property type="molecule type" value="Genomic_DNA"/>
</dbReference>
<evidence type="ECO:0000259" key="6">
    <source>
        <dbReference type="Pfam" id="PF01593"/>
    </source>
</evidence>
<sequence>MRDQTGKNRVVVIGAGVAGLTSALALSARGLDVTVVERAAAPGGKIREVGIGASRIDSGPTVFTMRWVFEELFASAGLDFADHVRLRPLSVLARHAWDATTRLDLFADEARSTDAIGDFAGSAEAKRYRQFCADSRRIYQILERPFLRATAPSLFGLVTGNGLGGLIELRKIRPFTTMWNALGDYFHDPRLRQLFGRYSTYCGSSPFQAPATLMLVAHVEQQGVWIIEGGMHALARALADCATSLGATIRYEQEVREIMVSGGHAAGVILANGERIEAQSVIVNADVGALPGGLFGESVQRAVAPIAPKVRSLSAMTWSMVAKTDGFPLSRHTVFFSRDYAREFTDIFKRGEMPSEPTVYVCGQDRIDDEAMLDQGGEEELLVLVNAPPVGDRKSFDETEIARYAERTFGVLERCGLRIQQKPGKTEVTTPADFNRLFPATGGALYGRASHGWTASFERPGARTKIPGLYLAGGSTHPGPGVPMAGLSGRAAAASLIADIETELQGLKPLLRPVATSTEANNQT</sequence>
<evidence type="ECO:0000256" key="4">
    <source>
        <dbReference type="ARBA" id="ARBA00023002"/>
    </source>
</evidence>
<organism evidence="7 8">
    <name type="scientific">Rhodopseudomonas pseudopalustris</name>
    <dbReference type="NCBI Taxonomy" id="1513892"/>
    <lineage>
        <taxon>Bacteria</taxon>
        <taxon>Pseudomonadati</taxon>
        <taxon>Pseudomonadota</taxon>
        <taxon>Alphaproteobacteria</taxon>
        <taxon>Hyphomicrobiales</taxon>
        <taxon>Nitrobacteraceae</taxon>
        <taxon>Rhodopseudomonas</taxon>
    </lineage>
</organism>
<name>A0A1H8R6I2_9BRAD</name>
<dbReference type="OrthoDB" id="9774675at2"/>
<dbReference type="RefSeq" id="WP_092683097.1">
    <property type="nucleotide sequence ID" value="NZ_FODT01000003.1"/>
</dbReference>
<feature type="domain" description="Amine oxidase" evidence="6">
    <location>
        <begin position="17"/>
        <end position="496"/>
    </location>
</feature>
<dbReference type="InterPro" id="IPR054841">
    <property type="entry name" value="carotdesatCrtD"/>
</dbReference>
<dbReference type="Proteomes" id="UP000199615">
    <property type="component" value="Unassembled WGS sequence"/>
</dbReference>
<evidence type="ECO:0000256" key="3">
    <source>
        <dbReference type="ARBA" id="ARBA00022746"/>
    </source>
</evidence>
<dbReference type="NCBIfam" id="NF045637">
    <property type="entry name" value="carotdesatCrtDProt"/>
    <property type="match status" value="1"/>
</dbReference>
<evidence type="ECO:0000256" key="5">
    <source>
        <dbReference type="RuleBase" id="RU362075"/>
    </source>
</evidence>
<dbReference type="Gene3D" id="3.50.50.60">
    <property type="entry name" value="FAD/NAD(P)-binding domain"/>
    <property type="match status" value="2"/>
</dbReference>
<dbReference type="InterPro" id="IPR036188">
    <property type="entry name" value="FAD/NAD-bd_sf"/>
</dbReference>
<evidence type="ECO:0000313" key="8">
    <source>
        <dbReference type="Proteomes" id="UP000199615"/>
    </source>
</evidence>
<accession>A0A1H8R6I2</accession>
<keyword evidence="4 5" id="KW-0560">Oxidoreductase</keyword>
<evidence type="ECO:0000256" key="1">
    <source>
        <dbReference type="ARBA" id="ARBA00004829"/>
    </source>
</evidence>
<dbReference type="NCBIfam" id="TIGR02734">
    <property type="entry name" value="crtI_fam"/>
    <property type="match status" value="1"/>
</dbReference>
<dbReference type="PANTHER" id="PTHR43734:SF7">
    <property type="entry name" value="4,4'-DIAPONEUROSPORENE OXYGENASE"/>
    <property type="match status" value="1"/>
</dbReference>
<dbReference type="AlphaFoldDB" id="A0A1H8R6I2"/>
<dbReference type="GO" id="GO:0016117">
    <property type="term" value="P:carotenoid biosynthetic process"/>
    <property type="evidence" value="ECO:0007669"/>
    <property type="project" value="UniProtKB-KW"/>
</dbReference>
<keyword evidence="8" id="KW-1185">Reference proteome</keyword>
<gene>
    <name evidence="7" type="ORF">SAMN05444123_103513</name>
</gene>
<evidence type="ECO:0000256" key="2">
    <source>
        <dbReference type="ARBA" id="ARBA00006046"/>
    </source>
</evidence>
<evidence type="ECO:0000313" key="7">
    <source>
        <dbReference type="EMBL" id="SEO61946.1"/>
    </source>
</evidence>
<dbReference type="InterPro" id="IPR002937">
    <property type="entry name" value="Amino_oxidase"/>
</dbReference>
<reference evidence="8" key="1">
    <citation type="submission" date="2016-10" db="EMBL/GenBank/DDBJ databases">
        <authorList>
            <person name="Varghese N."/>
            <person name="Submissions S."/>
        </authorList>
    </citation>
    <scope>NUCLEOTIDE SEQUENCE [LARGE SCALE GENOMIC DNA]</scope>
    <source>
        <strain evidence="8">DSM 123</strain>
    </source>
</reference>
<dbReference type="InterPro" id="IPR014105">
    <property type="entry name" value="Carotenoid/retinoid_OxRdtase"/>
</dbReference>
<comment type="similarity">
    <text evidence="2 5">Belongs to the carotenoid/retinoid oxidoreductase family.</text>
</comment>
<dbReference type="SUPFAM" id="SSF51905">
    <property type="entry name" value="FAD/NAD(P)-binding domain"/>
    <property type="match status" value="1"/>
</dbReference>
<dbReference type="GO" id="GO:0016491">
    <property type="term" value="F:oxidoreductase activity"/>
    <property type="evidence" value="ECO:0007669"/>
    <property type="project" value="UniProtKB-KW"/>
</dbReference>